<comment type="caution">
    <text evidence="2">The sequence shown here is derived from an EMBL/GenBank/DDBJ whole genome shotgun (WGS) entry which is preliminary data.</text>
</comment>
<keyword evidence="3" id="KW-1185">Reference proteome</keyword>
<reference evidence="3" key="1">
    <citation type="journal article" date="2019" name="Int. J. Syst. Evol. Microbiol.">
        <title>The Global Catalogue of Microorganisms (GCM) 10K type strain sequencing project: providing services to taxonomists for standard genome sequencing and annotation.</title>
        <authorList>
            <consortium name="The Broad Institute Genomics Platform"/>
            <consortium name="The Broad Institute Genome Sequencing Center for Infectious Disease"/>
            <person name="Wu L."/>
            <person name="Ma J."/>
        </authorList>
    </citation>
    <scope>NUCLEOTIDE SEQUENCE [LARGE SCALE GENOMIC DNA]</scope>
    <source>
        <strain evidence="3">KCTC 42441</strain>
    </source>
</reference>
<gene>
    <name evidence="2" type="ORF">ACFONC_05875</name>
</gene>
<feature type="region of interest" description="Disordered" evidence="1">
    <location>
        <begin position="1"/>
        <end position="61"/>
    </location>
</feature>
<name>A0ABV7XIY6_9GAMM</name>
<dbReference type="Proteomes" id="UP001595705">
    <property type="component" value="Unassembled WGS sequence"/>
</dbReference>
<organism evidence="2 3">
    <name type="scientific">Luteimonas soli</name>
    <dbReference type="NCBI Taxonomy" id="1648966"/>
    <lineage>
        <taxon>Bacteria</taxon>
        <taxon>Pseudomonadati</taxon>
        <taxon>Pseudomonadota</taxon>
        <taxon>Gammaproteobacteria</taxon>
        <taxon>Lysobacterales</taxon>
        <taxon>Lysobacteraceae</taxon>
        <taxon>Luteimonas</taxon>
    </lineage>
</organism>
<protein>
    <submittedName>
        <fullName evidence="2">Uncharacterized protein</fullName>
    </submittedName>
</protein>
<evidence type="ECO:0000313" key="2">
    <source>
        <dbReference type="EMBL" id="MFC3715676.1"/>
    </source>
</evidence>
<proteinExistence type="predicted"/>
<sequence>MSNHRDRKDLPTGEDRNCPPETPEHRQHRKQHESDNQDEALDETFPASDPISPFVPAKTSD</sequence>
<evidence type="ECO:0000256" key="1">
    <source>
        <dbReference type="SAM" id="MobiDB-lite"/>
    </source>
</evidence>
<evidence type="ECO:0000313" key="3">
    <source>
        <dbReference type="Proteomes" id="UP001595705"/>
    </source>
</evidence>
<feature type="compositionally biased region" description="Basic and acidic residues" evidence="1">
    <location>
        <begin position="1"/>
        <end position="25"/>
    </location>
</feature>
<dbReference type="EMBL" id="JBHRYA010000003">
    <property type="protein sequence ID" value="MFC3715676.1"/>
    <property type="molecule type" value="Genomic_DNA"/>
</dbReference>
<accession>A0ABV7XIY6</accession>
<dbReference type="RefSeq" id="WP_386742779.1">
    <property type="nucleotide sequence ID" value="NZ_JBHRYA010000003.1"/>
</dbReference>